<name>A0ABN6VTH3_9BACT</name>
<dbReference type="InterPro" id="IPR046342">
    <property type="entry name" value="CBS_dom_sf"/>
</dbReference>
<keyword evidence="1" id="KW-0677">Repeat</keyword>
<accession>A0ABN6VTH3</accession>
<dbReference type="RefSeq" id="WP_281999785.1">
    <property type="nucleotide sequence ID" value="NZ_AP027151.1"/>
</dbReference>
<dbReference type="Pfam" id="PF00571">
    <property type="entry name" value="CBS"/>
    <property type="match status" value="2"/>
</dbReference>
<keyword evidence="4" id="KW-0808">Transferase</keyword>
<sequence>MIYVERWMTRNPITIGNDATIIEAIHLMKEKNIRRLPVMDGERIAGILTEKMVTEFKPSKATSLDTWELHYLLSKTPVTEAMNPKPYKVTPATPLTEAAQLLHDRKLNGVLVVDEGDRLVGILTVTNALEALIAICRDLQENHR</sequence>
<keyword evidence="4" id="KW-0418">Kinase</keyword>
<dbReference type="SMART" id="SM00116">
    <property type="entry name" value="CBS"/>
    <property type="match status" value="2"/>
</dbReference>
<dbReference type="GO" id="GO:0016301">
    <property type="term" value="F:kinase activity"/>
    <property type="evidence" value="ECO:0007669"/>
    <property type="project" value="UniProtKB-KW"/>
</dbReference>
<evidence type="ECO:0000256" key="1">
    <source>
        <dbReference type="ARBA" id="ARBA00022737"/>
    </source>
</evidence>
<organism evidence="4 5">
    <name type="scientific">Geotalea uraniireducens</name>
    <dbReference type="NCBI Taxonomy" id="351604"/>
    <lineage>
        <taxon>Bacteria</taxon>
        <taxon>Pseudomonadati</taxon>
        <taxon>Thermodesulfobacteriota</taxon>
        <taxon>Desulfuromonadia</taxon>
        <taxon>Geobacterales</taxon>
        <taxon>Geobacteraceae</taxon>
        <taxon>Geotalea</taxon>
    </lineage>
</organism>
<evidence type="ECO:0000313" key="4">
    <source>
        <dbReference type="EMBL" id="BDV43659.1"/>
    </source>
</evidence>
<protein>
    <submittedName>
        <fullName evidence="4">Histidine kinase</fullName>
    </submittedName>
</protein>
<keyword evidence="5" id="KW-1185">Reference proteome</keyword>
<dbReference type="PANTHER" id="PTHR48108">
    <property type="entry name" value="CBS DOMAIN-CONTAINING PROTEIN CBSX2, CHLOROPLASTIC"/>
    <property type="match status" value="1"/>
</dbReference>
<reference evidence="4 5" key="1">
    <citation type="submission" date="2022-12" db="EMBL/GenBank/DDBJ databases">
        <title>Polyphasic characterization of Geotalea uranireducens NIT-SL11 newly isolated from a complex of sewage sludge and microbially reduced graphene oxide.</title>
        <authorList>
            <person name="Xie L."/>
            <person name="Yoshida N."/>
            <person name="Meng L."/>
        </authorList>
    </citation>
    <scope>NUCLEOTIDE SEQUENCE [LARGE SCALE GENOMIC DNA]</scope>
    <source>
        <strain evidence="4 5">NIT-SL11</strain>
    </source>
</reference>
<dbReference type="Proteomes" id="UP001317705">
    <property type="component" value="Chromosome"/>
</dbReference>
<keyword evidence="2" id="KW-0129">CBS domain</keyword>
<dbReference type="PANTHER" id="PTHR48108:SF34">
    <property type="entry name" value="CBS DOMAIN-CONTAINING PROTEIN YHCV"/>
    <property type="match status" value="1"/>
</dbReference>
<dbReference type="PROSITE" id="PS51371">
    <property type="entry name" value="CBS"/>
    <property type="match status" value="2"/>
</dbReference>
<dbReference type="InterPro" id="IPR051462">
    <property type="entry name" value="CBS_domain-containing"/>
</dbReference>
<evidence type="ECO:0000313" key="5">
    <source>
        <dbReference type="Proteomes" id="UP001317705"/>
    </source>
</evidence>
<evidence type="ECO:0000256" key="2">
    <source>
        <dbReference type="PROSITE-ProRule" id="PRU00703"/>
    </source>
</evidence>
<gene>
    <name evidence="4" type="ORF">GURASL_25820</name>
</gene>
<dbReference type="EMBL" id="AP027151">
    <property type="protein sequence ID" value="BDV43659.1"/>
    <property type="molecule type" value="Genomic_DNA"/>
</dbReference>
<dbReference type="CDD" id="cd04584">
    <property type="entry name" value="CBS_pair_AcuB_like"/>
    <property type="match status" value="1"/>
</dbReference>
<proteinExistence type="predicted"/>
<feature type="domain" description="CBS" evidence="3">
    <location>
        <begin position="8"/>
        <end position="66"/>
    </location>
</feature>
<dbReference type="Gene3D" id="3.10.580.10">
    <property type="entry name" value="CBS-domain"/>
    <property type="match status" value="1"/>
</dbReference>
<dbReference type="InterPro" id="IPR000644">
    <property type="entry name" value="CBS_dom"/>
</dbReference>
<dbReference type="SUPFAM" id="SSF54631">
    <property type="entry name" value="CBS-domain pair"/>
    <property type="match status" value="1"/>
</dbReference>
<evidence type="ECO:0000259" key="3">
    <source>
        <dbReference type="PROSITE" id="PS51371"/>
    </source>
</evidence>
<feature type="domain" description="CBS" evidence="3">
    <location>
        <begin position="82"/>
        <end position="139"/>
    </location>
</feature>